<sequence length="1029" mass="114037">MRFTRRGSQQIRPSNNLNDADIVIQIGTAKTGLRTPQLVGTNVRSLRSSKSAAVLRGHSDFTTAAFNDDEGKAVEIFTRMQDSSSSMRPGPTPCGPWNPYSPDDAYPYARQPKLPHPTANDVNLPFSRRVSSAAAARPVYAIPALYPYHTSQPSGASVTGRMPFRTPILDNVADPPSLHRLPSAPDLGDDRHQRATRVRRSSTKAKTTSRPRDLVHLLPRPKASAPPLPLPPRHSQFPSDMTDFHFSNASDRKLKMLKTPTSSRPSTSATTSRSARPFDEAILDQHKTNVRRPPKGIQNWFDAYLDDDDDDDDELDDDVEKPEPHELPGDDVLPPAYSGPHQHMSRASDKHASEPRTPHDSHHPPPQSVESALERARLHCESWSSRSDSIQSSHLGNWQHNNQGRLAASTLDQESILSLTDSEFEEDDDEEETDDYDSETEDGRRARGNLPAIRDSIYDDRNIMIASASALDVVRVSRPTQLHEARISRQEDTRRSSARSLSSSPEVHRRDAPPPLPPQSKRRPSYQVTADPIALRRLNGLSLESACTTGTTETSNTGLTCETRSSGTSYQDPTSASSQDNLHMVAITEEEKLVLELMRQKRVAMQQMSFTEGYQLALRTEQQRLAKRTATAEERAVEHLKMKKESVEQNRTSKLSASSQTPTQETDWRRQLSAIRKEQVDHRFQMERFLDMSRPPAPLSSHPPSPREQRKPRAPSGEVLPATRYSPATSTQPTYYAAGQPGYFSADDCDTESVRQRVKQFISSKGAVPPFDSGMKTMRRPTGRQLSSTAPSPVIEGIQSIVPPLPPRSPERNMCHSRSGSHFTVSTLTHKPSCSSLLDDPRDRSPVSCFSGRHYSRRCHSPQALAADLAQHDTVFLPPRPYASELEREFSESTSHPQLTSRDPPHHFITAASPFAGLITAASRVTVEDQAISPKTSQYDWHRTASTTDIRPASAHGGVQKIQIIKSEHALGKQRSRGALPRLNTVDSVLDARTSTVGITSPGEEVLSAWAELGGGQGCLQTKVRGRIH</sequence>
<keyword evidence="3" id="KW-1185">Reference proteome</keyword>
<feature type="region of interest" description="Disordered" evidence="1">
    <location>
        <begin position="80"/>
        <end position="99"/>
    </location>
</feature>
<feature type="region of interest" description="Disordered" evidence="1">
    <location>
        <begin position="167"/>
        <end position="448"/>
    </location>
</feature>
<dbReference type="AlphaFoldDB" id="A0A6A6FP49"/>
<feature type="compositionally biased region" description="Basic residues" evidence="1">
    <location>
        <begin position="194"/>
        <end position="209"/>
    </location>
</feature>
<feature type="compositionally biased region" description="Basic and acidic residues" evidence="1">
    <location>
        <begin position="276"/>
        <end position="287"/>
    </location>
</feature>
<feature type="compositionally biased region" description="Polar residues" evidence="1">
    <location>
        <begin position="892"/>
        <end position="901"/>
    </location>
</feature>
<feature type="compositionally biased region" description="Polar residues" evidence="1">
    <location>
        <begin position="649"/>
        <end position="665"/>
    </location>
</feature>
<reference evidence="2" key="1">
    <citation type="journal article" date="2020" name="Stud. Mycol.">
        <title>101 Dothideomycetes genomes: a test case for predicting lifestyles and emergence of pathogens.</title>
        <authorList>
            <person name="Haridas S."/>
            <person name="Albert R."/>
            <person name="Binder M."/>
            <person name="Bloem J."/>
            <person name="Labutti K."/>
            <person name="Salamov A."/>
            <person name="Andreopoulos B."/>
            <person name="Baker S."/>
            <person name="Barry K."/>
            <person name="Bills G."/>
            <person name="Bluhm B."/>
            <person name="Cannon C."/>
            <person name="Castanera R."/>
            <person name="Culley D."/>
            <person name="Daum C."/>
            <person name="Ezra D."/>
            <person name="Gonzalez J."/>
            <person name="Henrissat B."/>
            <person name="Kuo A."/>
            <person name="Liang C."/>
            <person name="Lipzen A."/>
            <person name="Lutzoni F."/>
            <person name="Magnuson J."/>
            <person name="Mondo S."/>
            <person name="Nolan M."/>
            <person name="Ohm R."/>
            <person name="Pangilinan J."/>
            <person name="Park H.-J."/>
            <person name="Ramirez L."/>
            <person name="Alfaro M."/>
            <person name="Sun H."/>
            <person name="Tritt A."/>
            <person name="Yoshinaga Y."/>
            <person name="Zwiers L.-H."/>
            <person name="Turgeon B."/>
            <person name="Goodwin S."/>
            <person name="Spatafora J."/>
            <person name="Crous P."/>
            <person name="Grigoriev I."/>
        </authorList>
    </citation>
    <scope>NUCLEOTIDE SEQUENCE</scope>
    <source>
        <strain evidence="2">SCOH1-5</strain>
    </source>
</reference>
<name>A0A6A6FP49_9PEZI</name>
<feature type="compositionally biased region" description="Low complexity" evidence="1">
    <location>
        <begin position="259"/>
        <end position="275"/>
    </location>
</feature>
<feature type="compositionally biased region" description="Basic and acidic residues" evidence="1">
    <location>
        <begin position="346"/>
        <end position="363"/>
    </location>
</feature>
<evidence type="ECO:0000256" key="1">
    <source>
        <dbReference type="SAM" id="MobiDB-lite"/>
    </source>
</evidence>
<proteinExistence type="predicted"/>
<feature type="compositionally biased region" description="Polar residues" evidence="1">
    <location>
        <begin position="394"/>
        <end position="419"/>
    </location>
</feature>
<dbReference type="Proteomes" id="UP000799539">
    <property type="component" value="Unassembled WGS sequence"/>
</dbReference>
<feature type="compositionally biased region" description="Pro residues" evidence="1">
    <location>
        <begin position="695"/>
        <end position="704"/>
    </location>
</feature>
<organism evidence="2 3">
    <name type="scientific">Cercospora zeae-maydis SCOH1-5</name>
    <dbReference type="NCBI Taxonomy" id="717836"/>
    <lineage>
        <taxon>Eukaryota</taxon>
        <taxon>Fungi</taxon>
        <taxon>Dikarya</taxon>
        <taxon>Ascomycota</taxon>
        <taxon>Pezizomycotina</taxon>
        <taxon>Dothideomycetes</taxon>
        <taxon>Dothideomycetidae</taxon>
        <taxon>Mycosphaerellales</taxon>
        <taxon>Mycosphaerellaceae</taxon>
        <taxon>Cercospora</taxon>
    </lineage>
</organism>
<dbReference type="EMBL" id="ML992666">
    <property type="protein sequence ID" value="KAF2215193.1"/>
    <property type="molecule type" value="Genomic_DNA"/>
</dbReference>
<feature type="region of interest" description="Disordered" evidence="1">
    <location>
        <begin position="480"/>
        <end position="527"/>
    </location>
</feature>
<evidence type="ECO:0000313" key="2">
    <source>
        <dbReference type="EMBL" id="KAF2215193.1"/>
    </source>
</evidence>
<gene>
    <name evidence="2" type="ORF">CERZMDRAFT_116690</name>
</gene>
<feature type="compositionally biased region" description="Low complexity" evidence="1">
    <location>
        <begin position="548"/>
        <end position="563"/>
    </location>
</feature>
<feature type="region of interest" description="Disordered" evidence="1">
    <location>
        <begin position="689"/>
        <end position="734"/>
    </location>
</feature>
<feature type="compositionally biased region" description="Acidic residues" evidence="1">
    <location>
        <begin position="304"/>
        <end position="320"/>
    </location>
</feature>
<feature type="compositionally biased region" description="Basic and acidic residues" evidence="1">
    <location>
        <begin position="630"/>
        <end position="648"/>
    </location>
</feature>
<feature type="compositionally biased region" description="Polar residues" evidence="1">
    <location>
        <begin position="564"/>
        <end position="577"/>
    </location>
</feature>
<dbReference type="OrthoDB" id="5244050at2759"/>
<feature type="region of interest" description="Disordered" evidence="1">
    <location>
        <begin position="886"/>
        <end position="906"/>
    </location>
</feature>
<feature type="compositionally biased region" description="Acidic residues" evidence="1">
    <location>
        <begin position="422"/>
        <end position="440"/>
    </location>
</feature>
<feature type="compositionally biased region" description="Low complexity" evidence="1">
    <location>
        <begin position="382"/>
        <end position="393"/>
    </location>
</feature>
<feature type="region of interest" description="Disordered" evidence="1">
    <location>
        <begin position="627"/>
        <end position="670"/>
    </location>
</feature>
<protein>
    <submittedName>
        <fullName evidence="2">Uncharacterized protein</fullName>
    </submittedName>
</protein>
<accession>A0A6A6FP49</accession>
<evidence type="ECO:0000313" key="3">
    <source>
        <dbReference type="Proteomes" id="UP000799539"/>
    </source>
</evidence>
<feature type="region of interest" description="Disordered" evidence="1">
    <location>
        <begin position="765"/>
        <end position="791"/>
    </location>
</feature>
<feature type="compositionally biased region" description="Basic and acidic residues" evidence="1">
    <location>
        <begin position="481"/>
        <end position="495"/>
    </location>
</feature>
<feature type="region of interest" description="Disordered" evidence="1">
    <location>
        <begin position="548"/>
        <end position="577"/>
    </location>
</feature>